<dbReference type="InterPro" id="IPR046348">
    <property type="entry name" value="SIS_dom_sf"/>
</dbReference>
<dbReference type="CDD" id="cd05008">
    <property type="entry name" value="SIS_GlmS_GlmD_1"/>
    <property type="match status" value="1"/>
</dbReference>
<dbReference type="EC" id="2.6.1.16" evidence="3 10"/>
<dbReference type="FunFam" id="3.40.50.10490:FF:000002">
    <property type="entry name" value="Glutamine--fructose-6-phosphate aminotransferase [isomerizing]"/>
    <property type="match status" value="1"/>
</dbReference>
<keyword evidence="5 10" id="KW-0963">Cytoplasm</keyword>
<dbReference type="GO" id="GO:0006002">
    <property type="term" value="P:fructose 6-phosphate metabolic process"/>
    <property type="evidence" value="ECO:0007669"/>
    <property type="project" value="TreeGrafter"/>
</dbReference>
<dbReference type="OrthoDB" id="106547at2"/>
<comment type="subunit">
    <text evidence="10">Homodimer.</text>
</comment>
<evidence type="ECO:0000256" key="4">
    <source>
        <dbReference type="ARBA" id="ARBA00016090"/>
    </source>
</evidence>
<dbReference type="InterPro" id="IPR035466">
    <property type="entry name" value="GlmS/AgaS_SIS"/>
</dbReference>
<protein>
    <recommendedName>
        <fullName evidence="4 10">Glutamine--fructose-6-phosphate aminotransferase [isomerizing]</fullName>
        <ecNumber evidence="3 10">2.6.1.16</ecNumber>
    </recommendedName>
    <alternativeName>
        <fullName evidence="10">D-fructose-6-phosphate amidotransferase</fullName>
    </alternativeName>
    <alternativeName>
        <fullName evidence="10">GFAT</fullName>
    </alternativeName>
    <alternativeName>
        <fullName evidence="10">Glucosamine-6-phosphate synthase</fullName>
    </alternativeName>
    <alternativeName>
        <fullName evidence="10">Hexosephosphate aminotransferase</fullName>
    </alternativeName>
    <alternativeName>
        <fullName evidence="10">L-glutamine--D-fructose-6-phosphate amidotransferase</fullName>
    </alternativeName>
</protein>
<comment type="subcellular location">
    <subcellularLocation>
        <location evidence="2 10">Cytoplasm</location>
    </subcellularLocation>
</comment>
<dbReference type="SUPFAM" id="SSF53697">
    <property type="entry name" value="SIS domain"/>
    <property type="match status" value="1"/>
</dbReference>
<gene>
    <name evidence="10" type="primary">glmS</name>
    <name evidence="13" type="ORF">SAMN04487864_105116</name>
</gene>
<feature type="domain" description="SIS" evidence="12">
    <location>
        <begin position="456"/>
        <end position="597"/>
    </location>
</feature>
<dbReference type="GO" id="GO:0005829">
    <property type="term" value="C:cytosol"/>
    <property type="evidence" value="ECO:0007669"/>
    <property type="project" value="TreeGrafter"/>
</dbReference>
<dbReference type="InterPro" id="IPR047084">
    <property type="entry name" value="GFAT_N"/>
</dbReference>
<evidence type="ECO:0000256" key="10">
    <source>
        <dbReference type="HAMAP-Rule" id="MF_00164"/>
    </source>
</evidence>
<dbReference type="GO" id="GO:0097367">
    <property type="term" value="F:carbohydrate derivative binding"/>
    <property type="evidence" value="ECO:0007669"/>
    <property type="project" value="InterPro"/>
</dbReference>
<keyword evidence="6 10" id="KW-0032">Aminotransferase</keyword>
<dbReference type="FunFam" id="3.60.20.10:FF:000006">
    <property type="entry name" value="Glutamine--fructose-6-phosphate aminotransferase [isomerizing]"/>
    <property type="match status" value="1"/>
</dbReference>
<dbReference type="Gene3D" id="3.40.50.10490">
    <property type="entry name" value="Glucose-6-phosphate isomerase like protein, domain 1"/>
    <property type="match status" value="2"/>
</dbReference>
<dbReference type="CDD" id="cd00714">
    <property type="entry name" value="GFAT"/>
    <property type="match status" value="1"/>
</dbReference>
<dbReference type="InterPro" id="IPR017932">
    <property type="entry name" value="GATase_2_dom"/>
</dbReference>
<dbReference type="GO" id="GO:0006047">
    <property type="term" value="P:UDP-N-acetylglucosamine metabolic process"/>
    <property type="evidence" value="ECO:0007669"/>
    <property type="project" value="TreeGrafter"/>
</dbReference>
<evidence type="ECO:0000256" key="6">
    <source>
        <dbReference type="ARBA" id="ARBA00022576"/>
    </source>
</evidence>
<dbReference type="InterPro" id="IPR005855">
    <property type="entry name" value="GFAT"/>
</dbReference>
<evidence type="ECO:0000256" key="3">
    <source>
        <dbReference type="ARBA" id="ARBA00012916"/>
    </source>
</evidence>
<sequence>MCGIVGFTGAQSAAPLLLDGLKKLEYRGYDSAGIAVMDGQKITVSKVTGRIANLCEKTRDGADVPGSTGIGHTRWATHGAPTEENAHPHLSNDGRFAVVHNGIIENYMQLRDELIRDGYHFESETDTEVIVHLIEMYYRGNMRKALLKTTNRLQGSYALGVICSEEPGKIYAVREASPLILGVGIGENYFASDVTALVNHTRNVIYLEDGEFAELSCETIKIFDCTGQEIRKKVTRILWDVQAAEKGGYEHFMLKEIMEQPGAVKATIAPRIKEGKVVFEELGLTASEIGEIRKIIITACGSAYYAGCAGKYAIEKLCRIPVEVVLASELRYSDPLIDNRTLVIVISQSGETADTIAALKECKAKGARTLAVVNVVGSTVAKLADYTVYTWAGPEIAVATTKGYTTQVTVLYLLAVYFAGQLGRTEGEDRKLLTALQALPRQIQQAFDLNASIPALAKKYHASKSLFFIGRNTDYAIALEGALKMKEISYLHAEAYAAGELKHGTIALIEEHQPVIALCGNPAIMEKTLSNIVEVKSRGAEVLALTFRNNQKIVSVADDLLFIPKIDALFSAVVEIVPLQLLAYYVARENGCDIDKPKNLAKSVTVE</sequence>
<dbReference type="PANTHER" id="PTHR10937">
    <property type="entry name" value="GLUCOSAMINE--FRUCTOSE-6-PHOSPHATE AMINOTRANSFERASE, ISOMERIZING"/>
    <property type="match status" value="1"/>
</dbReference>
<keyword evidence="7 10" id="KW-0808">Transferase</keyword>
<dbReference type="Gene3D" id="3.60.20.10">
    <property type="entry name" value="Glutamine Phosphoribosylpyrophosphate, subunit 1, domain 1"/>
    <property type="match status" value="1"/>
</dbReference>
<feature type="active site" description="Nucleophile; for GATase activity" evidence="10">
    <location>
        <position position="2"/>
    </location>
</feature>
<keyword evidence="8" id="KW-0677">Repeat</keyword>
<dbReference type="Pfam" id="PF13522">
    <property type="entry name" value="GATase_6"/>
    <property type="match status" value="1"/>
</dbReference>
<proteinExistence type="inferred from homology"/>
<evidence type="ECO:0000256" key="5">
    <source>
        <dbReference type="ARBA" id="ARBA00022490"/>
    </source>
</evidence>
<evidence type="ECO:0000259" key="12">
    <source>
        <dbReference type="PROSITE" id="PS51464"/>
    </source>
</evidence>
<dbReference type="SUPFAM" id="SSF56235">
    <property type="entry name" value="N-terminal nucleophile aminohydrolases (Ntn hydrolases)"/>
    <property type="match status" value="1"/>
</dbReference>
<dbReference type="InterPro" id="IPR001347">
    <property type="entry name" value="SIS_dom"/>
</dbReference>
<evidence type="ECO:0000256" key="9">
    <source>
        <dbReference type="ARBA" id="ARBA00022962"/>
    </source>
</evidence>
<dbReference type="InterPro" id="IPR035490">
    <property type="entry name" value="GlmS/FrlB_SIS"/>
</dbReference>
<dbReference type="PANTHER" id="PTHR10937:SF0">
    <property type="entry name" value="GLUTAMINE--FRUCTOSE-6-PHOSPHATE TRANSAMINASE (ISOMERIZING)"/>
    <property type="match status" value="1"/>
</dbReference>
<dbReference type="NCBIfam" id="TIGR01135">
    <property type="entry name" value="glmS"/>
    <property type="match status" value="1"/>
</dbReference>
<evidence type="ECO:0000256" key="7">
    <source>
        <dbReference type="ARBA" id="ARBA00022679"/>
    </source>
</evidence>
<dbReference type="GO" id="GO:0006487">
    <property type="term" value="P:protein N-linked glycosylation"/>
    <property type="evidence" value="ECO:0007669"/>
    <property type="project" value="TreeGrafter"/>
</dbReference>
<dbReference type="GO" id="GO:0046349">
    <property type="term" value="P:amino sugar biosynthetic process"/>
    <property type="evidence" value="ECO:0007669"/>
    <property type="project" value="UniProtKB-ARBA"/>
</dbReference>
<dbReference type="PROSITE" id="PS51464">
    <property type="entry name" value="SIS"/>
    <property type="match status" value="2"/>
</dbReference>
<name>A0A1G6KVB1_9FIRM</name>
<dbReference type="GO" id="GO:0005975">
    <property type="term" value="P:carbohydrate metabolic process"/>
    <property type="evidence" value="ECO:0007669"/>
    <property type="project" value="UniProtKB-UniRule"/>
</dbReference>
<comment type="function">
    <text evidence="10">Catalyzes the first step in hexosamine metabolism, converting fructose-6P into glucosamine-6P using glutamine as a nitrogen source.</text>
</comment>
<dbReference type="Proteomes" id="UP000198943">
    <property type="component" value="Unassembled WGS sequence"/>
</dbReference>
<dbReference type="InterPro" id="IPR029055">
    <property type="entry name" value="Ntn_hydrolases_N"/>
</dbReference>
<accession>A0A1G6KVB1</accession>
<comment type="catalytic activity">
    <reaction evidence="1 10">
        <text>D-fructose 6-phosphate + L-glutamine = D-glucosamine 6-phosphate + L-glutamate</text>
        <dbReference type="Rhea" id="RHEA:13237"/>
        <dbReference type="ChEBI" id="CHEBI:29985"/>
        <dbReference type="ChEBI" id="CHEBI:58359"/>
        <dbReference type="ChEBI" id="CHEBI:58725"/>
        <dbReference type="ChEBI" id="CHEBI:61527"/>
        <dbReference type="EC" id="2.6.1.16"/>
    </reaction>
</comment>
<dbReference type="Pfam" id="PF01380">
    <property type="entry name" value="SIS"/>
    <property type="match status" value="2"/>
</dbReference>
<evidence type="ECO:0000256" key="8">
    <source>
        <dbReference type="ARBA" id="ARBA00022737"/>
    </source>
</evidence>
<feature type="initiator methionine" description="Removed" evidence="10">
    <location>
        <position position="1"/>
    </location>
</feature>
<dbReference type="HAMAP" id="MF_00164">
    <property type="entry name" value="GlmS"/>
    <property type="match status" value="1"/>
</dbReference>
<evidence type="ECO:0000313" key="13">
    <source>
        <dbReference type="EMBL" id="SDC34758.1"/>
    </source>
</evidence>
<keyword evidence="14" id="KW-1185">Reference proteome</keyword>
<keyword evidence="9" id="KW-0315">Glutamine amidotransferase</keyword>
<dbReference type="FunFam" id="3.40.50.10490:FF:000001">
    <property type="entry name" value="Glutamine--fructose-6-phosphate aminotransferase [isomerizing]"/>
    <property type="match status" value="1"/>
</dbReference>
<feature type="domain" description="SIS" evidence="12">
    <location>
        <begin position="285"/>
        <end position="424"/>
    </location>
</feature>
<dbReference type="RefSeq" id="WP_093730047.1">
    <property type="nucleotide sequence ID" value="NZ_FMYW01000005.1"/>
</dbReference>
<evidence type="ECO:0000256" key="2">
    <source>
        <dbReference type="ARBA" id="ARBA00004496"/>
    </source>
</evidence>
<dbReference type="CDD" id="cd05009">
    <property type="entry name" value="SIS_GlmS_GlmD_2"/>
    <property type="match status" value="1"/>
</dbReference>
<evidence type="ECO:0000259" key="11">
    <source>
        <dbReference type="PROSITE" id="PS51278"/>
    </source>
</evidence>
<evidence type="ECO:0000256" key="1">
    <source>
        <dbReference type="ARBA" id="ARBA00001031"/>
    </source>
</evidence>
<dbReference type="GO" id="GO:0004360">
    <property type="term" value="F:glutamine-fructose-6-phosphate transaminase (isomerizing) activity"/>
    <property type="evidence" value="ECO:0007669"/>
    <property type="project" value="UniProtKB-UniRule"/>
</dbReference>
<reference evidence="14" key="1">
    <citation type="submission" date="2016-10" db="EMBL/GenBank/DDBJ databases">
        <authorList>
            <person name="Varghese N."/>
            <person name="Submissions S."/>
        </authorList>
    </citation>
    <scope>NUCLEOTIDE SEQUENCE [LARGE SCALE GENOMIC DNA]</scope>
    <source>
        <strain evidence="14">DSM 11005</strain>
    </source>
</reference>
<feature type="domain" description="Glutamine amidotransferase type-2" evidence="11">
    <location>
        <begin position="2"/>
        <end position="218"/>
    </location>
</feature>
<feature type="active site" description="For Fru-6P isomerization activity" evidence="10">
    <location>
        <position position="602"/>
    </location>
</feature>
<dbReference type="AlphaFoldDB" id="A0A1G6KVB1"/>
<evidence type="ECO:0000313" key="14">
    <source>
        <dbReference type="Proteomes" id="UP000198943"/>
    </source>
</evidence>
<dbReference type="PROSITE" id="PS51278">
    <property type="entry name" value="GATASE_TYPE_2"/>
    <property type="match status" value="1"/>
</dbReference>
<dbReference type="EMBL" id="FMYW01000005">
    <property type="protein sequence ID" value="SDC34758.1"/>
    <property type="molecule type" value="Genomic_DNA"/>
</dbReference>
<organism evidence="13 14">
    <name type="scientific">Succiniclasticum ruminis</name>
    <dbReference type="NCBI Taxonomy" id="40841"/>
    <lineage>
        <taxon>Bacteria</taxon>
        <taxon>Bacillati</taxon>
        <taxon>Bacillota</taxon>
        <taxon>Negativicutes</taxon>
        <taxon>Acidaminococcales</taxon>
        <taxon>Acidaminococcaceae</taxon>
        <taxon>Succiniclasticum</taxon>
    </lineage>
</organism>
<dbReference type="NCBIfam" id="NF001484">
    <property type="entry name" value="PRK00331.1"/>
    <property type="match status" value="1"/>
</dbReference>